<organism evidence="1 2">
    <name type="scientific">Exidia glandulosa HHB12029</name>
    <dbReference type="NCBI Taxonomy" id="1314781"/>
    <lineage>
        <taxon>Eukaryota</taxon>
        <taxon>Fungi</taxon>
        <taxon>Dikarya</taxon>
        <taxon>Basidiomycota</taxon>
        <taxon>Agaricomycotina</taxon>
        <taxon>Agaricomycetes</taxon>
        <taxon>Auriculariales</taxon>
        <taxon>Exidiaceae</taxon>
        <taxon>Exidia</taxon>
    </lineage>
</organism>
<dbReference type="SUPFAM" id="SSF52047">
    <property type="entry name" value="RNI-like"/>
    <property type="match status" value="1"/>
</dbReference>
<dbReference type="InParanoid" id="A0A166NHD1"/>
<accession>A0A166NHD1</accession>
<sequence length="706" mass="78621">MASKLADELLKEILSPPLLVPDELFADTGAVSAFSKAMYSAADVLAVCKRWMRVATPALYQTVIIRSTAQAEALAFALKCNPDFGRYIKKLRIEGAFGPHLGKIAPVSPNITDFCLSLAIYSDARVTGLIKLMIDINPERVILTTAPTKVLRNDNHTKVLKALCVQISEWTNLHTFHYSSPSDHGIDGHVNMIAECDLYPVIAEALAGTPSLRTVHLYPPTYPRENYWSRPLQAFVELSRSPAITGFFLLTPNSMGYDVLQRCIPSSMHTRLRIVKQKLEDSIVPQNFRPSPSYIPLSNTAPATRSAILSRIISHAVLRPAVKSRSRENVETWFDPDYFTWKTAKSLLSTSRSFFDLTAPILLEHVTVSNNAAQLSVLRRYLEQFHVAPSAVLSVQINASPTIKLPADAVPTIMRLTSLQSATMSACTPIIAALGLASGPALTRLTIESRRCKEMNITALSQFQHLTTLCFEDRLGIGTKMNFTGDLPPYALPCLRVLNIHHGRKLLQKLMVCGCVVTSSSFRRLRKRSCAGCRFWKNYTSIYEHASVDEINADGLPVGFCARHGRNLRHVGVAASCRELLTACPGLKTLEILEEDGAPSRGSWECGHATLTELKLNWIPGPSRSRCTDKGDWDLFFKTFTRALYPSLREIRFVNNAYEIWPVVIEREIKKSPWPAFAATLAAQGITLIDHSGRTWRQRNERFTCP</sequence>
<dbReference type="InterPro" id="IPR032675">
    <property type="entry name" value="LRR_dom_sf"/>
</dbReference>
<name>A0A166NHD1_EXIGL</name>
<evidence type="ECO:0000313" key="2">
    <source>
        <dbReference type="Proteomes" id="UP000077266"/>
    </source>
</evidence>
<evidence type="ECO:0000313" key="1">
    <source>
        <dbReference type="EMBL" id="KZV79165.1"/>
    </source>
</evidence>
<proteinExistence type="predicted"/>
<dbReference type="EMBL" id="KV426668">
    <property type="protein sequence ID" value="KZV79165.1"/>
    <property type="molecule type" value="Genomic_DNA"/>
</dbReference>
<dbReference type="OrthoDB" id="2906982at2759"/>
<reference evidence="1 2" key="1">
    <citation type="journal article" date="2016" name="Mol. Biol. Evol.">
        <title>Comparative Genomics of Early-Diverging Mushroom-Forming Fungi Provides Insights into the Origins of Lignocellulose Decay Capabilities.</title>
        <authorList>
            <person name="Nagy L.G."/>
            <person name="Riley R."/>
            <person name="Tritt A."/>
            <person name="Adam C."/>
            <person name="Daum C."/>
            <person name="Floudas D."/>
            <person name="Sun H."/>
            <person name="Yadav J.S."/>
            <person name="Pangilinan J."/>
            <person name="Larsson K.H."/>
            <person name="Matsuura K."/>
            <person name="Barry K."/>
            <person name="Labutti K."/>
            <person name="Kuo R."/>
            <person name="Ohm R.A."/>
            <person name="Bhattacharya S.S."/>
            <person name="Shirouzu T."/>
            <person name="Yoshinaga Y."/>
            <person name="Martin F.M."/>
            <person name="Grigoriev I.V."/>
            <person name="Hibbett D.S."/>
        </authorList>
    </citation>
    <scope>NUCLEOTIDE SEQUENCE [LARGE SCALE GENOMIC DNA]</scope>
    <source>
        <strain evidence="1 2">HHB12029</strain>
    </source>
</reference>
<dbReference type="Gene3D" id="3.80.10.10">
    <property type="entry name" value="Ribonuclease Inhibitor"/>
    <property type="match status" value="1"/>
</dbReference>
<dbReference type="AlphaFoldDB" id="A0A166NHD1"/>
<keyword evidence="2" id="KW-1185">Reference proteome</keyword>
<protein>
    <submittedName>
        <fullName evidence="1">Uncharacterized protein</fullName>
    </submittedName>
</protein>
<dbReference type="Proteomes" id="UP000077266">
    <property type="component" value="Unassembled WGS sequence"/>
</dbReference>
<gene>
    <name evidence="1" type="ORF">EXIGLDRAFT_846807</name>
</gene>